<evidence type="ECO:0000256" key="9">
    <source>
        <dbReference type="ARBA" id="ARBA00022741"/>
    </source>
</evidence>
<dbReference type="Pfam" id="PF01326">
    <property type="entry name" value="PPDK_N"/>
    <property type="match status" value="1"/>
</dbReference>
<evidence type="ECO:0000259" key="15">
    <source>
        <dbReference type="Pfam" id="PF01326"/>
    </source>
</evidence>
<keyword evidence="10 16" id="KW-0418">Kinase</keyword>
<evidence type="ECO:0000256" key="13">
    <source>
        <dbReference type="ARBA" id="ARBA00033470"/>
    </source>
</evidence>
<evidence type="ECO:0000256" key="5">
    <source>
        <dbReference type="ARBA" id="ARBA00011996"/>
    </source>
</evidence>
<dbReference type="EC" id="2.7.9.2" evidence="5"/>
<comment type="cofactor">
    <cofactor evidence="1">
        <name>Mg(2+)</name>
        <dbReference type="ChEBI" id="CHEBI:18420"/>
    </cofactor>
</comment>
<sequence length="638" mass="72996">MITSQLKNHLVVLFILTSTFVLSQTKFKRVLTSETDFNALKTSPNTNKYGNIDALKVVFDIKEQQLYFINSKNYKYHYHFCKGYLEIPETLREFNNSNYKAQHKNKRFLLGNINHYLANNTYNLELSPIDDMQIADIKTFYEAIKKATYFKTFNFFLNTARLEQLEAVLDIPTISASNLYGDQTYQAVSTQKSYGCLKFVAVDSLKQNNISKHDIIVINQPILELPITAGVITTILQTPLSHISVLGKNRQIPIAAYTKAMQSDILKSFNNQYVSFEVALDTFYIKPISKELFERKTKKQKKSTLFLEKNTAIKTLINADNLNQNSINTVGGKAANFGVLYDLAKKEAFKIPESAFAIPFYYYEAHLKTSGADSLVKQMIYDYKINQDANKLTEQLKTIQKLIKKTPLDPELISNVEAKIKSLGDETRLRFRSSTNAEDIVGFSGAGLYDSKTGIVGSKKKSIEKAIRKVWSSLWYERAFLERDYFNIDQNSIAMGILVHRSFPNEKANGVAITKNLYRKNYLGTVINVQVGEASVVQPEDGVTCDQIICYSGSSSKLYNEKRIVEIISHSNLNNGKLVMTEAEIITLSEQLEKIKKHYYYNVYKSKQKYLEFGLDIEFKLDGADRELYIKQVRYFND</sequence>
<dbReference type="SUPFAM" id="SSF56059">
    <property type="entry name" value="Glutathione synthetase ATP-binding domain-like"/>
    <property type="match status" value="1"/>
</dbReference>
<evidence type="ECO:0000256" key="12">
    <source>
        <dbReference type="ARBA" id="ARBA00022842"/>
    </source>
</evidence>
<evidence type="ECO:0000313" key="17">
    <source>
        <dbReference type="Proteomes" id="UP000199559"/>
    </source>
</evidence>
<dbReference type="EMBL" id="FORM01000006">
    <property type="protein sequence ID" value="SFJ33728.1"/>
    <property type="molecule type" value="Genomic_DNA"/>
</dbReference>
<protein>
    <recommendedName>
        <fullName evidence="6">Phosphoenolpyruvate synthase</fullName>
        <ecNumber evidence="5">2.7.9.2</ecNumber>
    </recommendedName>
    <alternativeName>
        <fullName evidence="13">Pyruvate, water dikinase</fullName>
    </alternativeName>
</protein>
<keyword evidence="17" id="KW-1185">Reference proteome</keyword>
<comment type="function">
    <text evidence="2">Catalyzes the phosphorylation of pyruvate to phosphoenolpyruvate.</text>
</comment>
<evidence type="ECO:0000256" key="4">
    <source>
        <dbReference type="ARBA" id="ARBA00007837"/>
    </source>
</evidence>
<dbReference type="InterPro" id="IPR002192">
    <property type="entry name" value="PPDK_AMP/ATP-bd"/>
</dbReference>
<dbReference type="PANTHER" id="PTHR43030:SF1">
    <property type="entry name" value="PHOSPHOENOLPYRUVATE SYNTHASE"/>
    <property type="match status" value="1"/>
</dbReference>
<evidence type="ECO:0000256" key="3">
    <source>
        <dbReference type="ARBA" id="ARBA00004742"/>
    </source>
</evidence>
<evidence type="ECO:0000256" key="1">
    <source>
        <dbReference type="ARBA" id="ARBA00001946"/>
    </source>
</evidence>
<evidence type="ECO:0000256" key="6">
    <source>
        <dbReference type="ARBA" id="ARBA00021623"/>
    </source>
</evidence>
<comment type="pathway">
    <text evidence="3">Carbohydrate biosynthesis; gluconeogenesis.</text>
</comment>
<evidence type="ECO:0000256" key="7">
    <source>
        <dbReference type="ARBA" id="ARBA00022679"/>
    </source>
</evidence>
<keyword evidence="12" id="KW-0460">Magnesium</keyword>
<dbReference type="Gene3D" id="3.30.1490.20">
    <property type="entry name" value="ATP-grasp fold, A domain"/>
    <property type="match status" value="1"/>
</dbReference>
<evidence type="ECO:0000256" key="14">
    <source>
        <dbReference type="ARBA" id="ARBA00047700"/>
    </source>
</evidence>
<evidence type="ECO:0000256" key="11">
    <source>
        <dbReference type="ARBA" id="ARBA00022840"/>
    </source>
</evidence>
<accession>A0A1I3QI69</accession>
<reference evidence="17" key="1">
    <citation type="submission" date="2016-10" db="EMBL/GenBank/DDBJ databases">
        <authorList>
            <person name="Varghese N."/>
            <person name="Submissions S."/>
        </authorList>
    </citation>
    <scope>NUCLEOTIDE SEQUENCE [LARGE SCALE GENOMIC DNA]</scope>
    <source>
        <strain evidence="17">DSM 28881</strain>
    </source>
</reference>
<dbReference type="GO" id="GO:0046872">
    <property type="term" value="F:metal ion binding"/>
    <property type="evidence" value="ECO:0007669"/>
    <property type="project" value="UniProtKB-KW"/>
</dbReference>
<dbReference type="UniPathway" id="UPA00138"/>
<dbReference type="GO" id="GO:0005524">
    <property type="term" value="F:ATP binding"/>
    <property type="evidence" value="ECO:0007669"/>
    <property type="project" value="UniProtKB-KW"/>
</dbReference>
<dbReference type="InterPro" id="IPR006319">
    <property type="entry name" value="PEP_synth"/>
</dbReference>
<proteinExistence type="inferred from homology"/>
<gene>
    <name evidence="16" type="ORF">SAMN05443431_106162</name>
</gene>
<dbReference type="PANTHER" id="PTHR43030">
    <property type="entry name" value="PHOSPHOENOLPYRUVATE SYNTHASE"/>
    <property type="match status" value="1"/>
</dbReference>
<keyword evidence="8" id="KW-0479">Metal-binding</keyword>
<dbReference type="Proteomes" id="UP000199559">
    <property type="component" value="Unassembled WGS sequence"/>
</dbReference>
<dbReference type="STRING" id="1144750.SAMN05443431_106162"/>
<comment type="similarity">
    <text evidence="4">Belongs to the PEP-utilizing enzyme family.</text>
</comment>
<feature type="domain" description="Pyruvate phosphate dikinase AMP/ATP-binding" evidence="15">
    <location>
        <begin position="328"/>
        <end position="634"/>
    </location>
</feature>
<dbReference type="GO" id="GO:0008986">
    <property type="term" value="F:pyruvate, water dikinase activity"/>
    <property type="evidence" value="ECO:0007669"/>
    <property type="project" value="UniProtKB-EC"/>
</dbReference>
<evidence type="ECO:0000313" key="16">
    <source>
        <dbReference type="EMBL" id="SFJ33728.1"/>
    </source>
</evidence>
<keyword evidence="11" id="KW-0067">ATP-binding</keyword>
<dbReference type="InterPro" id="IPR013815">
    <property type="entry name" value="ATP_grasp_subdomain_1"/>
</dbReference>
<dbReference type="GO" id="GO:0006094">
    <property type="term" value="P:gluconeogenesis"/>
    <property type="evidence" value="ECO:0007669"/>
    <property type="project" value="UniProtKB-UniPathway"/>
</dbReference>
<comment type="catalytic activity">
    <reaction evidence="14">
        <text>pyruvate + ATP + H2O = phosphoenolpyruvate + AMP + phosphate + 2 H(+)</text>
        <dbReference type="Rhea" id="RHEA:11364"/>
        <dbReference type="ChEBI" id="CHEBI:15361"/>
        <dbReference type="ChEBI" id="CHEBI:15377"/>
        <dbReference type="ChEBI" id="CHEBI:15378"/>
        <dbReference type="ChEBI" id="CHEBI:30616"/>
        <dbReference type="ChEBI" id="CHEBI:43474"/>
        <dbReference type="ChEBI" id="CHEBI:58702"/>
        <dbReference type="ChEBI" id="CHEBI:456215"/>
        <dbReference type="EC" id="2.7.9.2"/>
    </reaction>
</comment>
<keyword evidence="16" id="KW-0670">Pyruvate</keyword>
<keyword evidence="9" id="KW-0547">Nucleotide-binding</keyword>
<dbReference type="AlphaFoldDB" id="A0A1I3QI69"/>
<dbReference type="RefSeq" id="WP_143067815.1">
    <property type="nucleotide sequence ID" value="NZ_FORM01000006.1"/>
</dbReference>
<evidence type="ECO:0000256" key="10">
    <source>
        <dbReference type="ARBA" id="ARBA00022777"/>
    </source>
</evidence>
<keyword evidence="7" id="KW-0808">Transferase</keyword>
<name>A0A1I3QI69_9FLAO</name>
<evidence type="ECO:0000256" key="2">
    <source>
        <dbReference type="ARBA" id="ARBA00002988"/>
    </source>
</evidence>
<organism evidence="16 17">
    <name type="scientific">Olleya namhaensis</name>
    <dbReference type="NCBI Taxonomy" id="1144750"/>
    <lineage>
        <taxon>Bacteria</taxon>
        <taxon>Pseudomonadati</taxon>
        <taxon>Bacteroidota</taxon>
        <taxon>Flavobacteriia</taxon>
        <taxon>Flavobacteriales</taxon>
        <taxon>Flavobacteriaceae</taxon>
    </lineage>
</organism>
<evidence type="ECO:0000256" key="8">
    <source>
        <dbReference type="ARBA" id="ARBA00022723"/>
    </source>
</evidence>